<dbReference type="SUPFAM" id="SSF56496">
    <property type="entry name" value="Fibrinogen C-terminal domain-like"/>
    <property type="match status" value="1"/>
</dbReference>
<keyword evidence="3 7" id="KW-0732">Signal</keyword>
<comment type="subcellular location">
    <subcellularLocation>
        <location evidence="1">Secreted</location>
    </subcellularLocation>
</comment>
<dbReference type="GO" id="GO:0030674">
    <property type="term" value="F:protein-macromolecule adaptor activity"/>
    <property type="evidence" value="ECO:0007669"/>
    <property type="project" value="TreeGrafter"/>
</dbReference>
<evidence type="ECO:0000256" key="7">
    <source>
        <dbReference type="SAM" id="SignalP"/>
    </source>
</evidence>
<feature type="domain" description="Fibrinogen C-terminal" evidence="8">
    <location>
        <begin position="77"/>
        <end position="140"/>
    </location>
</feature>
<evidence type="ECO:0000256" key="5">
    <source>
        <dbReference type="ARBA" id="ARBA00023157"/>
    </source>
</evidence>
<keyword evidence="10" id="KW-1185">Reference proteome</keyword>
<keyword evidence="4" id="KW-0175">Coiled coil</keyword>
<organism evidence="9 10">
    <name type="scientific">Meganyctiphanes norvegica</name>
    <name type="common">Northern krill</name>
    <name type="synonym">Thysanopoda norvegica</name>
    <dbReference type="NCBI Taxonomy" id="48144"/>
    <lineage>
        <taxon>Eukaryota</taxon>
        <taxon>Metazoa</taxon>
        <taxon>Ecdysozoa</taxon>
        <taxon>Arthropoda</taxon>
        <taxon>Crustacea</taxon>
        <taxon>Multicrustacea</taxon>
        <taxon>Malacostraca</taxon>
        <taxon>Eumalacostraca</taxon>
        <taxon>Eucarida</taxon>
        <taxon>Euphausiacea</taxon>
        <taxon>Euphausiidae</taxon>
        <taxon>Meganyctiphanes</taxon>
    </lineage>
</organism>
<name>A0AAV2SPH2_MEGNR</name>
<sequence>MFGTFDFLVLAIMKTQVIGMQVNTTTAGRPRDCQDLVQQGYTYEGHYVVYTEASPPNIASMVYCSKDDGMDALPSDMATSEPARNCLDLLQGDMTSSGLNIIYPYVEHPADPLLVLCDQETDGGGWTVIQHRFDGSEDFY</sequence>
<dbReference type="InterPro" id="IPR036056">
    <property type="entry name" value="Fibrinogen-like_C"/>
</dbReference>
<dbReference type="GO" id="GO:0005577">
    <property type="term" value="C:fibrinogen complex"/>
    <property type="evidence" value="ECO:0007669"/>
    <property type="project" value="TreeGrafter"/>
</dbReference>
<dbReference type="AlphaFoldDB" id="A0AAV2SPH2"/>
<evidence type="ECO:0000256" key="2">
    <source>
        <dbReference type="ARBA" id="ARBA00022525"/>
    </source>
</evidence>
<keyword evidence="6" id="KW-0325">Glycoprotein</keyword>
<dbReference type="InterPro" id="IPR037579">
    <property type="entry name" value="FIB_ANG-like"/>
</dbReference>
<dbReference type="Gene3D" id="3.90.215.10">
    <property type="entry name" value="Gamma Fibrinogen, chain A, domain 1"/>
    <property type="match status" value="1"/>
</dbReference>
<evidence type="ECO:0000256" key="4">
    <source>
        <dbReference type="ARBA" id="ARBA00023054"/>
    </source>
</evidence>
<protein>
    <recommendedName>
        <fullName evidence="8">Fibrinogen C-terminal domain-containing protein</fullName>
    </recommendedName>
</protein>
<dbReference type="Proteomes" id="UP001497623">
    <property type="component" value="Unassembled WGS sequence"/>
</dbReference>
<dbReference type="Pfam" id="PF00147">
    <property type="entry name" value="Fibrinogen_C"/>
    <property type="match status" value="1"/>
</dbReference>
<dbReference type="PROSITE" id="PS51406">
    <property type="entry name" value="FIBRINOGEN_C_2"/>
    <property type="match status" value="1"/>
</dbReference>
<proteinExistence type="predicted"/>
<dbReference type="PANTHER" id="PTHR47221:SF6">
    <property type="entry name" value="FIBRINOGEN ALPHA CHAIN"/>
    <property type="match status" value="1"/>
</dbReference>
<feature type="non-terminal residue" evidence="9">
    <location>
        <position position="140"/>
    </location>
</feature>
<dbReference type="InterPro" id="IPR002181">
    <property type="entry name" value="Fibrinogen_a/b/g_C_dom"/>
</dbReference>
<evidence type="ECO:0000313" key="9">
    <source>
        <dbReference type="EMBL" id="CAL4233440.1"/>
    </source>
</evidence>
<evidence type="ECO:0000256" key="6">
    <source>
        <dbReference type="ARBA" id="ARBA00023180"/>
    </source>
</evidence>
<gene>
    <name evidence="9" type="ORF">MNOR_LOCUS39936</name>
</gene>
<evidence type="ECO:0000256" key="1">
    <source>
        <dbReference type="ARBA" id="ARBA00004613"/>
    </source>
</evidence>
<reference evidence="9 10" key="1">
    <citation type="submission" date="2024-05" db="EMBL/GenBank/DDBJ databases">
        <authorList>
            <person name="Wallberg A."/>
        </authorList>
    </citation>
    <scope>NUCLEOTIDE SEQUENCE [LARGE SCALE GENOMIC DNA]</scope>
</reference>
<keyword evidence="2" id="KW-0964">Secreted</keyword>
<dbReference type="NCBIfam" id="NF040941">
    <property type="entry name" value="GGGWT_bact"/>
    <property type="match status" value="1"/>
</dbReference>
<feature type="signal peptide" evidence="7">
    <location>
        <begin position="1"/>
        <end position="19"/>
    </location>
</feature>
<evidence type="ECO:0000259" key="8">
    <source>
        <dbReference type="PROSITE" id="PS51406"/>
    </source>
</evidence>
<dbReference type="PANTHER" id="PTHR47221">
    <property type="entry name" value="FIBRINOGEN ALPHA CHAIN"/>
    <property type="match status" value="1"/>
</dbReference>
<evidence type="ECO:0000256" key="3">
    <source>
        <dbReference type="ARBA" id="ARBA00022729"/>
    </source>
</evidence>
<evidence type="ECO:0000313" key="10">
    <source>
        <dbReference type="Proteomes" id="UP001497623"/>
    </source>
</evidence>
<dbReference type="EMBL" id="CAXKWB010111908">
    <property type="protein sequence ID" value="CAL4233440.1"/>
    <property type="molecule type" value="Genomic_DNA"/>
</dbReference>
<feature type="chain" id="PRO_5043830907" description="Fibrinogen C-terminal domain-containing protein" evidence="7">
    <location>
        <begin position="20"/>
        <end position="140"/>
    </location>
</feature>
<accession>A0AAV2SPH2</accession>
<dbReference type="GO" id="GO:0034116">
    <property type="term" value="P:positive regulation of heterotypic cell-cell adhesion"/>
    <property type="evidence" value="ECO:0007669"/>
    <property type="project" value="TreeGrafter"/>
</dbReference>
<dbReference type="GO" id="GO:0005201">
    <property type="term" value="F:extracellular matrix structural constituent"/>
    <property type="evidence" value="ECO:0007669"/>
    <property type="project" value="TreeGrafter"/>
</dbReference>
<dbReference type="InterPro" id="IPR014716">
    <property type="entry name" value="Fibrinogen_a/b/g_C_1"/>
</dbReference>
<keyword evidence="5" id="KW-1015">Disulfide bond</keyword>
<comment type="caution">
    <text evidence="9">The sequence shown here is derived from an EMBL/GenBank/DDBJ whole genome shotgun (WGS) entry which is preliminary data.</text>
</comment>